<evidence type="ECO:0000256" key="6">
    <source>
        <dbReference type="ARBA" id="ARBA00022723"/>
    </source>
</evidence>
<evidence type="ECO:0000256" key="10">
    <source>
        <dbReference type="ARBA" id="ARBA00023014"/>
    </source>
</evidence>
<dbReference type="PANTHER" id="PTHR33693">
    <property type="entry name" value="TYPE-5 URACIL-DNA GLYCOSYLASE"/>
    <property type="match status" value="1"/>
</dbReference>
<dbReference type="SMART" id="SM00986">
    <property type="entry name" value="UDG"/>
    <property type="match status" value="1"/>
</dbReference>
<evidence type="ECO:0000256" key="4">
    <source>
        <dbReference type="ARBA" id="ARBA00019403"/>
    </source>
</evidence>
<evidence type="ECO:0000256" key="3">
    <source>
        <dbReference type="ARBA" id="ARBA00012030"/>
    </source>
</evidence>
<evidence type="ECO:0000256" key="2">
    <source>
        <dbReference type="ARBA" id="ARBA00006521"/>
    </source>
</evidence>
<reference evidence="13" key="1">
    <citation type="submission" date="2018-06" db="EMBL/GenBank/DDBJ databases">
        <authorList>
            <person name="Zhirakovskaya E."/>
        </authorList>
    </citation>
    <scope>NUCLEOTIDE SEQUENCE</scope>
</reference>
<dbReference type="Gene3D" id="3.40.470.10">
    <property type="entry name" value="Uracil-DNA glycosylase-like domain"/>
    <property type="match status" value="1"/>
</dbReference>
<dbReference type="AlphaFoldDB" id="A0A3B1AWI6"/>
<dbReference type="SMART" id="SM00987">
    <property type="entry name" value="UreE_C"/>
    <property type="match status" value="1"/>
</dbReference>
<dbReference type="EC" id="3.2.2.27" evidence="3"/>
<dbReference type="InterPro" id="IPR005122">
    <property type="entry name" value="Uracil-DNA_glycosylase-like"/>
</dbReference>
<evidence type="ECO:0000259" key="12">
    <source>
        <dbReference type="SMART" id="SM00986"/>
    </source>
</evidence>
<keyword evidence="5" id="KW-0004">4Fe-4S</keyword>
<protein>
    <recommendedName>
        <fullName evidence="4">Type-4 uracil-DNA glycosylase</fullName>
        <ecNumber evidence="3">3.2.2.27</ecNumber>
    </recommendedName>
</protein>
<dbReference type="GO" id="GO:0006281">
    <property type="term" value="P:DNA repair"/>
    <property type="evidence" value="ECO:0007669"/>
    <property type="project" value="UniProtKB-KW"/>
</dbReference>
<keyword evidence="7" id="KW-0227">DNA damage</keyword>
<keyword evidence="13" id="KW-0326">Glycosidase</keyword>
<accession>A0A3B1AWI6</accession>
<dbReference type="InterPro" id="IPR036895">
    <property type="entry name" value="Uracil-DNA_glycosylase-like_sf"/>
</dbReference>
<keyword evidence="8 13" id="KW-0378">Hydrolase</keyword>
<evidence type="ECO:0000256" key="5">
    <source>
        <dbReference type="ARBA" id="ARBA00022485"/>
    </source>
</evidence>
<comment type="catalytic activity">
    <reaction evidence="1">
        <text>Hydrolyzes single-stranded DNA or mismatched double-stranded DNA and polynucleotides, releasing free uracil.</text>
        <dbReference type="EC" id="3.2.2.27"/>
    </reaction>
</comment>
<dbReference type="CDD" id="cd10030">
    <property type="entry name" value="UDG-F4_TTUDGA_SPO1dp_like"/>
    <property type="match status" value="1"/>
</dbReference>
<sequence length="297" mass="32195">MTTRQQQAACLQAMGIQVWVSREAASGAPDLETPVETAQANVVEPPVLPDAVPESEPLSVVSEARVENTETGKTQVDTAWVDEEPPLPTDDFVPGLDISEMSSQPAPAIDISSLDWPELQVAVSSCTACELHKTRTQTVFGVGDHAAEWMIIGEAPGVDEDQQGEPFVGRAGQLLNNMLKALGLQREQVFIANILKCHPPENRNPQPEEIVHCEAFLQRQVALVKPKVILAVGGVAAHNLLKVDTAVSKLRGQVHHYGETPLVVTYHPAYLLRKPSEKGKSWTDLKFAAAVVRGEQS</sequence>
<evidence type="ECO:0000256" key="7">
    <source>
        <dbReference type="ARBA" id="ARBA00022763"/>
    </source>
</evidence>
<dbReference type="InterPro" id="IPR051536">
    <property type="entry name" value="UDG_Type-4/5"/>
</dbReference>
<evidence type="ECO:0000256" key="11">
    <source>
        <dbReference type="ARBA" id="ARBA00023204"/>
    </source>
</evidence>
<dbReference type="SUPFAM" id="SSF52141">
    <property type="entry name" value="Uracil-DNA glycosylase-like"/>
    <property type="match status" value="1"/>
</dbReference>
<evidence type="ECO:0000256" key="8">
    <source>
        <dbReference type="ARBA" id="ARBA00022801"/>
    </source>
</evidence>
<dbReference type="PANTHER" id="PTHR33693:SF1">
    <property type="entry name" value="TYPE-4 URACIL-DNA GLYCOSYLASE"/>
    <property type="match status" value="1"/>
</dbReference>
<keyword evidence="10" id="KW-0411">Iron-sulfur</keyword>
<keyword evidence="9" id="KW-0408">Iron</keyword>
<dbReference type="Pfam" id="PF03167">
    <property type="entry name" value="UDG"/>
    <property type="match status" value="1"/>
</dbReference>
<evidence type="ECO:0000313" key="13">
    <source>
        <dbReference type="EMBL" id="VAX04184.1"/>
    </source>
</evidence>
<keyword evidence="6" id="KW-0479">Metal-binding</keyword>
<dbReference type="GO" id="GO:0046872">
    <property type="term" value="F:metal ion binding"/>
    <property type="evidence" value="ECO:0007669"/>
    <property type="project" value="UniProtKB-KW"/>
</dbReference>
<proteinExistence type="inferred from homology"/>
<organism evidence="13">
    <name type="scientific">hydrothermal vent metagenome</name>
    <dbReference type="NCBI Taxonomy" id="652676"/>
    <lineage>
        <taxon>unclassified sequences</taxon>
        <taxon>metagenomes</taxon>
        <taxon>ecological metagenomes</taxon>
    </lineage>
</organism>
<dbReference type="GO" id="GO:0004844">
    <property type="term" value="F:uracil DNA N-glycosylase activity"/>
    <property type="evidence" value="ECO:0007669"/>
    <property type="project" value="UniProtKB-EC"/>
</dbReference>
<name>A0A3B1AWI6_9ZZZZ</name>
<keyword evidence="11" id="KW-0234">DNA repair</keyword>
<dbReference type="GO" id="GO:0051539">
    <property type="term" value="F:4 iron, 4 sulfur cluster binding"/>
    <property type="evidence" value="ECO:0007669"/>
    <property type="project" value="UniProtKB-KW"/>
</dbReference>
<gene>
    <name evidence="13" type="ORF">MNBD_GAMMA19-472</name>
</gene>
<dbReference type="NCBIfam" id="TIGR00758">
    <property type="entry name" value="UDG_fam4"/>
    <property type="match status" value="1"/>
</dbReference>
<feature type="domain" description="Uracil-DNA glycosylase-like" evidence="12">
    <location>
        <begin position="140"/>
        <end position="286"/>
    </location>
</feature>
<dbReference type="InterPro" id="IPR005273">
    <property type="entry name" value="Ura-DNA_glyco_family4"/>
</dbReference>
<dbReference type="EMBL" id="UOFV01000454">
    <property type="protein sequence ID" value="VAX04184.1"/>
    <property type="molecule type" value="Genomic_DNA"/>
</dbReference>
<comment type="similarity">
    <text evidence="2">Belongs to the uracil-DNA glycosylase (UDG) superfamily. Type 4 (UDGa) family.</text>
</comment>
<evidence type="ECO:0000256" key="9">
    <source>
        <dbReference type="ARBA" id="ARBA00023004"/>
    </source>
</evidence>
<evidence type="ECO:0000256" key="1">
    <source>
        <dbReference type="ARBA" id="ARBA00001400"/>
    </source>
</evidence>